<comment type="caution">
    <text evidence="1">The sequence shown here is derived from an EMBL/GenBank/DDBJ whole genome shotgun (WGS) entry which is preliminary data.</text>
</comment>
<reference evidence="1 2" key="1">
    <citation type="journal article" date="2019" name="Sci. Rep.">
        <title>A high-quality genome of Eragrostis curvula grass provides insights into Poaceae evolution and supports new strategies to enhance forage quality.</title>
        <authorList>
            <person name="Carballo J."/>
            <person name="Santos B.A.C.M."/>
            <person name="Zappacosta D."/>
            <person name="Garbus I."/>
            <person name="Selva J.P."/>
            <person name="Gallo C.A."/>
            <person name="Diaz A."/>
            <person name="Albertini E."/>
            <person name="Caccamo M."/>
            <person name="Echenique V."/>
        </authorList>
    </citation>
    <scope>NUCLEOTIDE SEQUENCE [LARGE SCALE GENOMIC DNA]</scope>
    <source>
        <strain evidence="2">cv. Victoria</strain>
        <tissue evidence="1">Leaf</tissue>
    </source>
</reference>
<dbReference type="Proteomes" id="UP000324897">
    <property type="component" value="Unassembled WGS sequence"/>
</dbReference>
<evidence type="ECO:0000313" key="1">
    <source>
        <dbReference type="EMBL" id="TVU05631.1"/>
    </source>
</evidence>
<dbReference type="EMBL" id="RWGY01000051">
    <property type="protein sequence ID" value="TVU05631.1"/>
    <property type="molecule type" value="Genomic_DNA"/>
</dbReference>
<sequence length="96" mass="10706">RPGSHRSGVRSECDGSPAWCRAGDTEAQQRGQSGVEAWPRGLACREGCIAGEDEVLLALGRINDHDEIRCKCDDRGWHGSIFLRDKIHDDPQCRYL</sequence>
<proteinExistence type="predicted"/>
<dbReference type="AlphaFoldDB" id="A0A5J9T573"/>
<gene>
    <name evidence="1" type="ORF">EJB05_48800</name>
</gene>
<dbReference type="Gramene" id="TVU05631">
    <property type="protein sequence ID" value="TVU05631"/>
    <property type="gene ID" value="EJB05_48800"/>
</dbReference>
<evidence type="ECO:0000313" key="2">
    <source>
        <dbReference type="Proteomes" id="UP000324897"/>
    </source>
</evidence>
<name>A0A5J9T573_9POAL</name>
<protein>
    <submittedName>
        <fullName evidence="1">Uncharacterized protein</fullName>
    </submittedName>
</protein>
<feature type="non-terminal residue" evidence="1">
    <location>
        <position position="1"/>
    </location>
</feature>
<accession>A0A5J9T573</accession>
<organism evidence="1 2">
    <name type="scientific">Eragrostis curvula</name>
    <name type="common">weeping love grass</name>
    <dbReference type="NCBI Taxonomy" id="38414"/>
    <lineage>
        <taxon>Eukaryota</taxon>
        <taxon>Viridiplantae</taxon>
        <taxon>Streptophyta</taxon>
        <taxon>Embryophyta</taxon>
        <taxon>Tracheophyta</taxon>
        <taxon>Spermatophyta</taxon>
        <taxon>Magnoliopsida</taxon>
        <taxon>Liliopsida</taxon>
        <taxon>Poales</taxon>
        <taxon>Poaceae</taxon>
        <taxon>PACMAD clade</taxon>
        <taxon>Chloridoideae</taxon>
        <taxon>Eragrostideae</taxon>
        <taxon>Eragrostidinae</taxon>
        <taxon>Eragrostis</taxon>
    </lineage>
</organism>
<keyword evidence="2" id="KW-1185">Reference proteome</keyword>